<evidence type="ECO:0000256" key="15">
    <source>
        <dbReference type="ARBA" id="ARBA00074306"/>
    </source>
</evidence>
<dbReference type="InterPro" id="IPR016132">
    <property type="entry name" value="Phyto_chromo_attachment"/>
</dbReference>
<keyword evidence="12" id="KW-1133">Transmembrane helix</keyword>
<dbReference type="SMART" id="SM00387">
    <property type="entry name" value="HATPase_c"/>
    <property type="match status" value="1"/>
</dbReference>
<keyword evidence="10" id="KW-0418">Kinase</keyword>
<dbReference type="InterPro" id="IPR036890">
    <property type="entry name" value="HATPase_C_sf"/>
</dbReference>
<dbReference type="CDD" id="cd00130">
    <property type="entry name" value="PAS"/>
    <property type="match status" value="2"/>
</dbReference>
<dbReference type="EMBL" id="MRCB01000009">
    <property type="protein sequence ID" value="OKH23544.1"/>
    <property type="molecule type" value="Genomic_DNA"/>
</dbReference>
<feature type="domain" description="Response regulatory" evidence="21">
    <location>
        <begin position="1040"/>
        <end position="1158"/>
    </location>
</feature>
<evidence type="ECO:0000256" key="2">
    <source>
        <dbReference type="ARBA" id="ARBA00004651"/>
    </source>
</evidence>
<dbReference type="InterPro" id="IPR000700">
    <property type="entry name" value="PAS-assoc_C"/>
</dbReference>
<organism evidence="25 26">
    <name type="scientific">Hydrococcus rivularis NIES-593</name>
    <dbReference type="NCBI Taxonomy" id="1921803"/>
    <lineage>
        <taxon>Bacteria</taxon>
        <taxon>Bacillati</taxon>
        <taxon>Cyanobacteriota</taxon>
        <taxon>Cyanophyceae</taxon>
        <taxon>Pleurocapsales</taxon>
        <taxon>Hydrococcaceae</taxon>
        <taxon>Hydrococcus</taxon>
    </lineage>
</organism>
<dbReference type="InterPro" id="IPR005467">
    <property type="entry name" value="His_kinase_dom"/>
</dbReference>
<dbReference type="Gene3D" id="3.30.450.40">
    <property type="match status" value="1"/>
</dbReference>
<keyword evidence="18" id="KW-0175">Coiled coil</keyword>
<feature type="modified residue" description="4-aspartylphosphate" evidence="17">
    <location>
        <position position="1244"/>
    </location>
</feature>
<evidence type="ECO:0000256" key="16">
    <source>
        <dbReference type="PROSITE-ProRule" id="PRU00110"/>
    </source>
</evidence>
<protein>
    <recommendedName>
        <fullName evidence="15">Circadian input-output histidine kinase CikA</fullName>
        <ecNumber evidence="4">2.7.13.3</ecNumber>
    </recommendedName>
</protein>
<keyword evidence="5" id="KW-1003">Cell membrane</keyword>
<dbReference type="SUPFAM" id="SSF47384">
    <property type="entry name" value="Homodimeric domain of signal transducing histidine kinase"/>
    <property type="match status" value="1"/>
</dbReference>
<accession>A0A1U7HJ12</accession>
<evidence type="ECO:0000256" key="10">
    <source>
        <dbReference type="ARBA" id="ARBA00022777"/>
    </source>
</evidence>
<comment type="caution">
    <text evidence="25">The sequence shown here is derived from an EMBL/GenBank/DDBJ whole genome shotgun (WGS) entry which is preliminary data.</text>
</comment>
<dbReference type="FunFam" id="3.30.565.10:FF:000010">
    <property type="entry name" value="Sensor histidine kinase RcsC"/>
    <property type="match status" value="1"/>
</dbReference>
<evidence type="ECO:0000259" key="19">
    <source>
        <dbReference type="PROSITE" id="PS50046"/>
    </source>
</evidence>
<dbReference type="Pfam" id="PF02518">
    <property type="entry name" value="HATPase_c"/>
    <property type="match status" value="1"/>
</dbReference>
<evidence type="ECO:0000259" key="22">
    <source>
        <dbReference type="PROSITE" id="PS50112"/>
    </source>
</evidence>
<dbReference type="Pfam" id="PF13188">
    <property type="entry name" value="PAS_8"/>
    <property type="match status" value="1"/>
</dbReference>
<evidence type="ECO:0000259" key="23">
    <source>
        <dbReference type="PROSITE" id="PS50113"/>
    </source>
</evidence>
<keyword evidence="14" id="KW-0472">Membrane</keyword>
<dbReference type="InterPro" id="IPR036641">
    <property type="entry name" value="HPT_dom_sf"/>
</dbReference>
<evidence type="ECO:0000313" key="26">
    <source>
        <dbReference type="Proteomes" id="UP000186868"/>
    </source>
</evidence>
<evidence type="ECO:0000256" key="13">
    <source>
        <dbReference type="ARBA" id="ARBA00023012"/>
    </source>
</evidence>
<evidence type="ECO:0000259" key="21">
    <source>
        <dbReference type="PROSITE" id="PS50110"/>
    </source>
</evidence>
<keyword evidence="26" id="KW-1185">Reference proteome</keyword>
<comment type="similarity">
    <text evidence="3">In the N-terminal section; belongs to the phytochrome family.</text>
</comment>
<evidence type="ECO:0000256" key="7">
    <source>
        <dbReference type="ARBA" id="ARBA00022679"/>
    </source>
</evidence>
<sequence>MKETLANQLNQLRTTLGKMEIALGTVNEAIAWTDSQGKVKWCNMTFDRLVNIPHISIIEKQLSELLPLRRSGQDVSVAEHPVNLALENRSKGRADYEFRDLILEISWSCLNLRHLSDTEQSEISVVLAIRDITESKRKEQALQQVNEELEKRVAERTQQLTRANQQLQQELAERRRVEAQLRATTSRLSALIQNLQAGILVENELGQIVLANQKFCQQFGIPLHPDMLIGVDCQRLAQTFQEPFFDFAQADRRIENILNDRPVATSEELLLRDGRIFERDDIPIWVDNRHCGKLWMYRDISDRKQLEAQLREREKRFRLLVTHAPVGIFQTDSQGHCLFVNPRWMELSGLSMAEALGTGWVKAIHPSDRELVFAEWYESARTERQFTMEYRFQTPAGKVNWVFGMAIAIRDEAGAIAGYFGTVTDITARKQAEQRLRESEERLRLALEAVEEGLWDWNPVTGKVYRSPRWATILGYSPDALENDIDWRDRLVHPDDKPYMLELLEAHLRGRAPYFEMELRMLTQSGEWKWILDRGQVVERDEQGQPLRMVGTHKDITERKRSEETLRKRYQQILLLKEIVAEIRQSLDLQKIFQTTAQRVGQALSVDRAIIYSYIEHPTPQLFCVAEYLTPDTNSLFDLSVPNAGDSYAQQVLSQDRAMVSDDIFAEATLEPIWNTCRHLNIKSMLAIRICDRDKPYGVLVLHQCNSVRHWERDEVEWLEAVAAQVGIALAQAQLLEREKSHREQLARQNQELSAAKKAADAANLAKSEFLATMSHEIRTPMNAVIGMAGLLLDTDLSPQQRQFAETIRSSSEALLVILNDILDFSKIESGKLELEAYPFEVQSCVEEALNLIVPKAVAKNLQVIYQIDPQVPRAIVGDITRVRQILVNLLGNAVKFTDAGEIRVAVTASLVSKAEQAYEIQFMVKDTGIGIAPQQQRFLFQSFSQANASVTRKYGGTGLGLAICKRLAKMMGGSIWMESHGTVAGAAPPRWLRSQENRDIISTVSSTGSTFYFTIAAKAAPFSSTLTPSDCQAQLEGKRILIVDDNPVNRELLTQLTQSWGMLPRAADSGSQALCWLRQGESFDLAILDLQMPKMNGIELAESIQALPECRALPLMMLTAVNLSPKELQKSTPVQFVAWLQNPVQKSQLYDTLVQIFWTKSVSEISALPEVAIAQRSSSNQKIETTVSKPFPLRILLAEDNSINQQVALLILQKLGYRADVAGNGWEAIRALRQAPYDVVLMDVEMPEMDGLTAAQRIAEEWKPSQRPWLIAVTAYAMKGDREKCLVAGMNDYISKPIRETELLQALEKAALRLEKDRANRQESQPQTHQAEDLILDAKVLDSIREMVGAQADEFIAHLIEEYLKTAPQYLEQIRDAIASSNLEQLRQSSHALGSSSATLGAVRFAKLCKQFENLARSGTLSNTTALSLELETQYQQTIEALEKLL</sequence>
<dbReference type="SMART" id="SM00065">
    <property type="entry name" value="GAF"/>
    <property type="match status" value="1"/>
</dbReference>
<feature type="domain" description="PAS" evidence="22">
    <location>
        <begin position="313"/>
        <end position="383"/>
    </location>
</feature>
<dbReference type="OrthoDB" id="5389090at2"/>
<evidence type="ECO:0000256" key="6">
    <source>
        <dbReference type="ARBA" id="ARBA00022553"/>
    </source>
</evidence>
<dbReference type="SMART" id="SM00091">
    <property type="entry name" value="PAS"/>
    <property type="match status" value="4"/>
</dbReference>
<dbReference type="SUPFAM" id="SSF52172">
    <property type="entry name" value="CheY-like"/>
    <property type="match status" value="2"/>
</dbReference>
<feature type="coiled-coil region" evidence="18">
    <location>
        <begin position="132"/>
        <end position="187"/>
    </location>
</feature>
<dbReference type="PANTHER" id="PTHR45339:SF1">
    <property type="entry name" value="HYBRID SIGNAL TRANSDUCTION HISTIDINE KINASE J"/>
    <property type="match status" value="1"/>
</dbReference>
<dbReference type="Gene3D" id="1.20.120.160">
    <property type="entry name" value="HPT domain"/>
    <property type="match status" value="1"/>
</dbReference>
<dbReference type="FunFam" id="1.10.287.130:FF:000004">
    <property type="entry name" value="Ethylene receptor 1"/>
    <property type="match status" value="1"/>
</dbReference>
<dbReference type="PROSITE" id="PS50894">
    <property type="entry name" value="HPT"/>
    <property type="match status" value="1"/>
</dbReference>
<dbReference type="InterPro" id="IPR035965">
    <property type="entry name" value="PAS-like_dom_sf"/>
</dbReference>
<dbReference type="InterPro" id="IPR001610">
    <property type="entry name" value="PAC"/>
</dbReference>
<evidence type="ECO:0000256" key="14">
    <source>
        <dbReference type="ARBA" id="ARBA00023136"/>
    </source>
</evidence>
<evidence type="ECO:0000259" key="20">
    <source>
        <dbReference type="PROSITE" id="PS50109"/>
    </source>
</evidence>
<dbReference type="InterPro" id="IPR004358">
    <property type="entry name" value="Sig_transdc_His_kin-like_C"/>
</dbReference>
<dbReference type="InterPro" id="IPR001789">
    <property type="entry name" value="Sig_transdc_resp-reg_receiver"/>
</dbReference>
<dbReference type="SUPFAM" id="SSF55785">
    <property type="entry name" value="PYP-like sensor domain (PAS domain)"/>
    <property type="match status" value="4"/>
</dbReference>
<dbReference type="RefSeq" id="WP_073599441.1">
    <property type="nucleotide sequence ID" value="NZ_MRCB01000009.1"/>
</dbReference>
<dbReference type="InterPro" id="IPR003018">
    <property type="entry name" value="GAF"/>
</dbReference>
<feature type="domain" description="PAC" evidence="23">
    <location>
        <begin position="386"/>
        <end position="438"/>
    </location>
</feature>
<dbReference type="InterPro" id="IPR003594">
    <property type="entry name" value="HATPase_dom"/>
</dbReference>
<dbReference type="PROSITE" id="PS50112">
    <property type="entry name" value="PAS"/>
    <property type="match status" value="2"/>
</dbReference>
<dbReference type="PROSITE" id="PS50110">
    <property type="entry name" value="RESPONSE_REGULATORY"/>
    <property type="match status" value="2"/>
</dbReference>
<dbReference type="Proteomes" id="UP000186868">
    <property type="component" value="Unassembled WGS sequence"/>
</dbReference>
<dbReference type="InterPro" id="IPR011006">
    <property type="entry name" value="CheY-like_superfamily"/>
</dbReference>
<gene>
    <name evidence="25" type="ORF">NIES593_09995</name>
</gene>
<dbReference type="Gene3D" id="3.30.450.20">
    <property type="entry name" value="PAS domain"/>
    <property type="match status" value="4"/>
</dbReference>
<dbReference type="SMART" id="SM00448">
    <property type="entry name" value="REC"/>
    <property type="match status" value="2"/>
</dbReference>
<evidence type="ECO:0000256" key="11">
    <source>
        <dbReference type="ARBA" id="ARBA00022840"/>
    </source>
</evidence>
<feature type="domain" description="Histidine kinase" evidence="20">
    <location>
        <begin position="773"/>
        <end position="980"/>
    </location>
</feature>
<dbReference type="Gene3D" id="3.30.565.10">
    <property type="entry name" value="Histidine kinase-like ATPase, C-terminal domain"/>
    <property type="match status" value="1"/>
</dbReference>
<evidence type="ECO:0000256" key="3">
    <source>
        <dbReference type="ARBA" id="ARBA00006402"/>
    </source>
</evidence>
<dbReference type="SUPFAM" id="SSF47226">
    <property type="entry name" value="Histidine-containing phosphotransfer domain, HPT domain"/>
    <property type="match status" value="1"/>
</dbReference>
<dbReference type="Pfam" id="PF00072">
    <property type="entry name" value="Response_reg"/>
    <property type="match status" value="2"/>
</dbReference>
<dbReference type="GO" id="GO:0000155">
    <property type="term" value="F:phosphorelay sensor kinase activity"/>
    <property type="evidence" value="ECO:0007669"/>
    <property type="project" value="InterPro"/>
</dbReference>
<dbReference type="Gene3D" id="3.40.50.2300">
    <property type="match status" value="2"/>
</dbReference>
<evidence type="ECO:0000256" key="12">
    <source>
        <dbReference type="ARBA" id="ARBA00022989"/>
    </source>
</evidence>
<dbReference type="SMART" id="SM00388">
    <property type="entry name" value="HisKA"/>
    <property type="match status" value="1"/>
</dbReference>
<name>A0A1U7HJ12_9CYAN</name>
<evidence type="ECO:0000256" key="1">
    <source>
        <dbReference type="ARBA" id="ARBA00000085"/>
    </source>
</evidence>
<feature type="domain" description="HPt" evidence="24">
    <location>
        <begin position="1353"/>
        <end position="1447"/>
    </location>
</feature>
<dbReference type="Pfam" id="PF00512">
    <property type="entry name" value="HisKA"/>
    <property type="match status" value="1"/>
</dbReference>
<dbReference type="Pfam" id="PF08447">
    <property type="entry name" value="PAS_3"/>
    <property type="match status" value="2"/>
</dbReference>
<evidence type="ECO:0000259" key="24">
    <source>
        <dbReference type="PROSITE" id="PS50894"/>
    </source>
</evidence>
<feature type="domain" description="PAC" evidence="23">
    <location>
        <begin position="515"/>
        <end position="568"/>
    </location>
</feature>
<dbReference type="InterPro" id="IPR036097">
    <property type="entry name" value="HisK_dim/P_sf"/>
</dbReference>
<dbReference type="InterPro" id="IPR000014">
    <property type="entry name" value="PAS"/>
</dbReference>
<evidence type="ECO:0000256" key="9">
    <source>
        <dbReference type="ARBA" id="ARBA00022741"/>
    </source>
</evidence>
<dbReference type="FunFam" id="3.30.450.20:FF:000099">
    <property type="entry name" value="Sensory box sensor histidine kinase"/>
    <property type="match status" value="1"/>
</dbReference>
<evidence type="ECO:0000256" key="4">
    <source>
        <dbReference type="ARBA" id="ARBA00012438"/>
    </source>
</evidence>
<keyword evidence="8" id="KW-0812">Transmembrane</keyword>
<dbReference type="Pfam" id="PF01590">
    <property type="entry name" value="GAF"/>
    <property type="match status" value="1"/>
</dbReference>
<dbReference type="EC" id="2.7.13.3" evidence="4"/>
<dbReference type="GO" id="GO:0005524">
    <property type="term" value="F:ATP binding"/>
    <property type="evidence" value="ECO:0007669"/>
    <property type="project" value="UniProtKB-KW"/>
</dbReference>
<feature type="coiled-coil region" evidence="18">
    <location>
        <begin position="732"/>
        <end position="766"/>
    </location>
</feature>
<reference evidence="25 26" key="1">
    <citation type="submission" date="2016-11" db="EMBL/GenBank/DDBJ databases">
        <title>Draft Genome Sequences of Nine Cyanobacterial Strains from Diverse Habitats.</title>
        <authorList>
            <person name="Zhu T."/>
            <person name="Hou S."/>
            <person name="Lu X."/>
            <person name="Hess W.R."/>
        </authorList>
    </citation>
    <scope>NUCLEOTIDE SEQUENCE [LARGE SCALE GENOMIC DNA]</scope>
    <source>
        <strain evidence="25 26">NIES-593</strain>
    </source>
</reference>
<dbReference type="PROSITE" id="PS50113">
    <property type="entry name" value="PAC"/>
    <property type="match status" value="2"/>
</dbReference>
<evidence type="ECO:0000256" key="18">
    <source>
        <dbReference type="SAM" id="Coils"/>
    </source>
</evidence>
<feature type="modified residue" description="Phosphohistidine" evidence="16">
    <location>
        <position position="1392"/>
    </location>
</feature>
<dbReference type="PANTHER" id="PTHR45339">
    <property type="entry name" value="HYBRID SIGNAL TRANSDUCTION HISTIDINE KINASE J"/>
    <property type="match status" value="1"/>
</dbReference>
<keyword evidence="13" id="KW-0902">Two-component regulatory system</keyword>
<evidence type="ECO:0000256" key="17">
    <source>
        <dbReference type="PROSITE-ProRule" id="PRU00169"/>
    </source>
</evidence>
<comment type="catalytic activity">
    <reaction evidence="1">
        <text>ATP + protein L-histidine = ADP + protein N-phospho-L-histidine.</text>
        <dbReference type="EC" id="2.7.13.3"/>
    </reaction>
</comment>
<dbReference type="CDD" id="cd00082">
    <property type="entry name" value="HisKA"/>
    <property type="match status" value="1"/>
</dbReference>
<dbReference type="Pfam" id="PF01627">
    <property type="entry name" value="Hpt"/>
    <property type="match status" value="1"/>
</dbReference>
<dbReference type="InterPro" id="IPR008207">
    <property type="entry name" value="Sig_transdc_His_kin_Hpt_dom"/>
</dbReference>
<comment type="subcellular location">
    <subcellularLocation>
        <location evidence="2">Cell membrane</location>
        <topology evidence="2">Multi-pass membrane protein</topology>
    </subcellularLocation>
</comment>
<feature type="domain" description="Response regulatory" evidence="21">
    <location>
        <begin position="1195"/>
        <end position="1312"/>
    </location>
</feature>
<dbReference type="SMART" id="SM00086">
    <property type="entry name" value="PAC"/>
    <property type="match status" value="2"/>
</dbReference>
<keyword evidence="7" id="KW-0808">Transferase</keyword>
<dbReference type="NCBIfam" id="TIGR00229">
    <property type="entry name" value="sensory_box"/>
    <property type="match status" value="3"/>
</dbReference>
<dbReference type="PRINTS" id="PR00344">
    <property type="entry name" value="BCTRLSENSOR"/>
</dbReference>
<dbReference type="SUPFAM" id="SSF55781">
    <property type="entry name" value="GAF domain-like"/>
    <property type="match status" value="1"/>
</dbReference>
<dbReference type="CDD" id="cd16922">
    <property type="entry name" value="HATPase_EvgS-ArcB-TorS-like"/>
    <property type="match status" value="1"/>
</dbReference>
<evidence type="ECO:0000256" key="8">
    <source>
        <dbReference type="ARBA" id="ARBA00022692"/>
    </source>
</evidence>
<dbReference type="SMART" id="SM00073">
    <property type="entry name" value="HPT"/>
    <property type="match status" value="1"/>
</dbReference>
<feature type="domain" description="PAS" evidence="22">
    <location>
        <begin position="439"/>
        <end position="511"/>
    </location>
</feature>
<dbReference type="STRING" id="1921803.NIES593_09995"/>
<dbReference type="PROSITE" id="PS50109">
    <property type="entry name" value="HIS_KIN"/>
    <property type="match status" value="1"/>
</dbReference>
<keyword evidence="11" id="KW-0067">ATP-binding</keyword>
<dbReference type="InterPro" id="IPR013655">
    <property type="entry name" value="PAS_fold_3"/>
</dbReference>
<feature type="domain" description="Phytochrome chromophore attachment site" evidence="19">
    <location>
        <begin position="588"/>
        <end position="725"/>
    </location>
</feature>
<keyword evidence="9" id="KW-0547">Nucleotide-binding</keyword>
<dbReference type="InterPro" id="IPR029016">
    <property type="entry name" value="GAF-like_dom_sf"/>
</dbReference>
<dbReference type="InterPro" id="IPR003661">
    <property type="entry name" value="HisK_dim/P_dom"/>
</dbReference>
<dbReference type="SUPFAM" id="SSF55874">
    <property type="entry name" value="ATPase domain of HSP90 chaperone/DNA topoisomerase II/histidine kinase"/>
    <property type="match status" value="1"/>
</dbReference>
<keyword evidence="6 17" id="KW-0597">Phosphoprotein</keyword>
<evidence type="ECO:0000256" key="5">
    <source>
        <dbReference type="ARBA" id="ARBA00022475"/>
    </source>
</evidence>
<dbReference type="PROSITE" id="PS50046">
    <property type="entry name" value="PHYTOCHROME_2"/>
    <property type="match status" value="1"/>
</dbReference>
<proteinExistence type="inferred from homology"/>
<dbReference type="Gene3D" id="1.10.287.130">
    <property type="match status" value="1"/>
</dbReference>
<dbReference type="CDD" id="cd17546">
    <property type="entry name" value="REC_hyHK_CKI1_RcsC-like"/>
    <property type="match status" value="1"/>
</dbReference>
<dbReference type="GO" id="GO:0005886">
    <property type="term" value="C:plasma membrane"/>
    <property type="evidence" value="ECO:0007669"/>
    <property type="project" value="UniProtKB-SubCell"/>
</dbReference>
<feature type="modified residue" description="4-aspartylphosphate" evidence="17">
    <location>
        <position position="1090"/>
    </location>
</feature>
<evidence type="ECO:0000313" key="25">
    <source>
        <dbReference type="EMBL" id="OKH23544.1"/>
    </source>
</evidence>